<keyword evidence="2" id="KW-1133">Transmembrane helix</keyword>
<feature type="compositionally biased region" description="Pro residues" evidence="1">
    <location>
        <begin position="270"/>
        <end position="280"/>
    </location>
</feature>
<protein>
    <submittedName>
        <fullName evidence="3">Uncharacterized protein</fullName>
    </submittedName>
</protein>
<sequence length="280" mass="28414">MTQQEHAIEDGDEAMTNNPNGGPGGPTGPGGPQYGQGPSGQNPGNGGQSPFAKVLSSSSDLPQPVRQLQLAALASAAGYLVTQILVLIVNSVVWSDLAAMTGFSELASFSGATGIVGLIITMGLYALVIVPLLGRQNWGRILGIVFAFLGGLSSLLSLFSSFVTLTVSPGYGLVMLLAALVTIGTAVWYLIFAFRADVAAWYVPGGGHGYQQPWAPSGQPGQQPGNNPYGQTPPPGQQPPYGGQYGPGAGSYGYEPGGPGPGSPGGQNPPQGPPPSNPSN</sequence>
<evidence type="ECO:0000313" key="3">
    <source>
        <dbReference type="EMBL" id="GAA2025490.1"/>
    </source>
</evidence>
<evidence type="ECO:0000256" key="2">
    <source>
        <dbReference type="SAM" id="Phobius"/>
    </source>
</evidence>
<feature type="compositionally biased region" description="Gly residues" evidence="1">
    <location>
        <begin position="21"/>
        <end position="47"/>
    </location>
</feature>
<evidence type="ECO:0000313" key="4">
    <source>
        <dbReference type="Proteomes" id="UP001501461"/>
    </source>
</evidence>
<gene>
    <name evidence="3" type="ORF">GCM10009720_01520</name>
</gene>
<feature type="compositionally biased region" description="Low complexity" evidence="1">
    <location>
        <begin position="212"/>
        <end position="230"/>
    </location>
</feature>
<feature type="region of interest" description="Disordered" evidence="1">
    <location>
        <begin position="212"/>
        <end position="280"/>
    </location>
</feature>
<feature type="compositionally biased region" description="Gly residues" evidence="1">
    <location>
        <begin position="243"/>
        <end position="257"/>
    </location>
</feature>
<feature type="transmembrane region" description="Helical" evidence="2">
    <location>
        <begin position="141"/>
        <end position="165"/>
    </location>
</feature>
<feature type="transmembrane region" description="Helical" evidence="2">
    <location>
        <begin position="114"/>
        <end position="134"/>
    </location>
</feature>
<keyword evidence="4" id="KW-1185">Reference proteome</keyword>
<feature type="transmembrane region" description="Helical" evidence="2">
    <location>
        <begin position="70"/>
        <end position="94"/>
    </location>
</feature>
<reference evidence="4" key="1">
    <citation type="journal article" date="2019" name="Int. J. Syst. Evol. Microbiol.">
        <title>The Global Catalogue of Microorganisms (GCM) 10K type strain sequencing project: providing services to taxonomists for standard genome sequencing and annotation.</title>
        <authorList>
            <consortium name="The Broad Institute Genomics Platform"/>
            <consortium name="The Broad Institute Genome Sequencing Center for Infectious Disease"/>
            <person name="Wu L."/>
            <person name="Ma J."/>
        </authorList>
    </citation>
    <scope>NUCLEOTIDE SEQUENCE [LARGE SCALE GENOMIC DNA]</scope>
    <source>
        <strain evidence="4">JCM 13595</strain>
    </source>
</reference>
<organism evidence="3 4">
    <name type="scientific">Yaniella flava</name>
    <dbReference type="NCBI Taxonomy" id="287930"/>
    <lineage>
        <taxon>Bacteria</taxon>
        <taxon>Bacillati</taxon>
        <taxon>Actinomycetota</taxon>
        <taxon>Actinomycetes</taxon>
        <taxon>Micrococcales</taxon>
        <taxon>Micrococcaceae</taxon>
        <taxon>Yaniella</taxon>
    </lineage>
</organism>
<keyword evidence="2" id="KW-0472">Membrane</keyword>
<name>A0ABP5FF73_9MICC</name>
<evidence type="ECO:0000256" key="1">
    <source>
        <dbReference type="SAM" id="MobiDB-lite"/>
    </source>
</evidence>
<dbReference type="EMBL" id="BAAAMN010000003">
    <property type="protein sequence ID" value="GAA2025490.1"/>
    <property type="molecule type" value="Genomic_DNA"/>
</dbReference>
<proteinExistence type="predicted"/>
<keyword evidence="2" id="KW-0812">Transmembrane</keyword>
<accession>A0ABP5FF73</accession>
<comment type="caution">
    <text evidence="3">The sequence shown here is derived from an EMBL/GenBank/DDBJ whole genome shotgun (WGS) entry which is preliminary data.</text>
</comment>
<dbReference type="RefSeq" id="WP_343955675.1">
    <property type="nucleotide sequence ID" value="NZ_BAAAMN010000003.1"/>
</dbReference>
<feature type="transmembrane region" description="Helical" evidence="2">
    <location>
        <begin position="171"/>
        <end position="192"/>
    </location>
</feature>
<feature type="region of interest" description="Disordered" evidence="1">
    <location>
        <begin position="1"/>
        <end position="58"/>
    </location>
</feature>
<dbReference type="Proteomes" id="UP001501461">
    <property type="component" value="Unassembled WGS sequence"/>
</dbReference>